<dbReference type="Proteomes" id="UP001569428">
    <property type="component" value="Unassembled WGS sequence"/>
</dbReference>
<reference evidence="1 2" key="1">
    <citation type="submission" date="2024-08" db="EMBL/GenBank/DDBJ databases">
        <authorList>
            <person name="Ishaq N."/>
        </authorList>
    </citation>
    <scope>NUCLEOTIDE SEQUENCE [LARGE SCALE GENOMIC DNA]</scope>
    <source>
        <strain evidence="1 2">DSM 18651</strain>
    </source>
</reference>
<dbReference type="RefSeq" id="WP_371838562.1">
    <property type="nucleotide sequence ID" value="NZ_JBGMEK010000014.1"/>
</dbReference>
<gene>
    <name evidence="1" type="ORF">ACCI49_08660</name>
</gene>
<dbReference type="EMBL" id="JBGMEK010000014">
    <property type="protein sequence ID" value="MFA0810992.1"/>
    <property type="molecule type" value="Genomic_DNA"/>
</dbReference>
<proteinExistence type="predicted"/>
<evidence type="ECO:0000313" key="1">
    <source>
        <dbReference type="EMBL" id="MFA0810992.1"/>
    </source>
</evidence>
<protein>
    <recommendedName>
        <fullName evidence="3">Periplasmic heavy metal sensor</fullName>
    </recommendedName>
</protein>
<organism evidence="1 2">
    <name type="scientific">Microbulbifer epialgicus</name>
    <dbReference type="NCBI Taxonomy" id="393907"/>
    <lineage>
        <taxon>Bacteria</taxon>
        <taxon>Pseudomonadati</taxon>
        <taxon>Pseudomonadota</taxon>
        <taxon>Gammaproteobacteria</taxon>
        <taxon>Cellvibrionales</taxon>
        <taxon>Microbulbiferaceae</taxon>
        <taxon>Microbulbifer</taxon>
    </lineage>
</organism>
<evidence type="ECO:0008006" key="3">
    <source>
        <dbReference type="Google" id="ProtNLM"/>
    </source>
</evidence>
<sequence length="151" mass="16942">MRLMIQSNHLPPLLVVVISLTLAFGSIPGAAQQQGANADFWEKYDDLTDWVTLRLKLTPEQEKVVLPIMQKSFAEKKAVLENYGLLSEPKPSLTPQQRGEIKAQLAVISARALKELRGTLNRKQLKEAARIQHEFLRALATKLRMGAIQES</sequence>
<evidence type="ECO:0000313" key="2">
    <source>
        <dbReference type="Proteomes" id="UP001569428"/>
    </source>
</evidence>
<accession>A0ABV4NZ29</accession>
<keyword evidence="2" id="KW-1185">Reference proteome</keyword>
<name>A0ABV4NZ29_9GAMM</name>
<comment type="caution">
    <text evidence="1">The sequence shown here is derived from an EMBL/GenBank/DDBJ whole genome shotgun (WGS) entry which is preliminary data.</text>
</comment>